<proteinExistence type="predicted"/>
<reference evidence="1 2" key="1">
    <citation type="submission" date="2020-08" db="EMBL/GenBank/DDBJ databases">
        <title>Sequencing the genomes of 1000 actinobacteria strains.</title>
        <authorList>
            <person name="Klenk H.-P."/>
        </authorList>
    </citation>
    <scope>NUCLEOTIDE SEQUENCE [LARGE SCALE GENOMIC DNA]</scope>
    <source>
        <strain evidence="1 2">DSM 43851</strain>
    </source>
</reference>
<sequence>MHFLDRLASHDLTLATRGQPDLDPWLTDEKATHRDEPGHFVRWAKKQKLTRPTYPAARWGGPVRVIDTENRWEQARWLLNDPSVKPEDRVAGLLLLLYAQGPTRPSLRPATLTDEARHHDWPTFDGWYAPTITPSVAIVTARIRTKEIGCFG</sequence>
<organism evidence="1 2">
    <name type="scientific">Kutzneria kofuensis</name>
    <dbReference type="NCBI Taxonomy" id="103725"/>
    <lineage>
        <taxon>Bacteria</taxon>
        <taxon>Bacillati</taxon>
        <taxon>Actinomycetota</taxon>
        <taxon>Actinomycetes</taxon>
        <taxon>Pseudonocardiales</taxon>
        <taxon>Pseudonocardiaceae</taxon>
        <taxon>Kutzneria</taxon>
    </lineage>
</organism>
<dbReference type="Proteomes" id="UP000585638">
    <property type="component" value="Unassembled WGS sequence"/>
</dbReference>
<evidence type="ECO:0000313" key="1">
    <source>
        <dbReference type="EMBL" id="MBB5896537.1"/>
    </source>
</evidence>
<evidence type="ECO:0000313" key="2">
    <source>
        <dbReference type="Proteomes" id="UP000585638"/>
    </source>
</evidence>
<comment type="caution">
    <text evidence="1">The sequence shown here is derived from an EMBL/GenBank/DDBJ whole genome shotgun (WGS) entry which is preliminary data.</text>
</comment>
<protein>
    <submittedName>
        <fullName evidence="1">Uncharacterized protein</fullName>
    </submittedName>
</protein>
<name>A0A7W9KPW3_9PSEU</name>
<accession>A0A7W9KPW3</accession>
<dbReference type="AlphaFoldDB" id="A0A7W9KPW3"/>
<dbReference type="EMBL" id="JACHIR010000001">
    <property type="protein sequence ID" value="MBB5896537.1"/>
    <property type="molecule type" value="Genomic_DNA"/>
</dbReference>
<gene>
    <name evidence="1" type="ORF">BJ998_007733</name>
</gene>
<keyword evidence="2" id="KW-1185">Reference proteome</keyword>
<dbReference type="RefSeq" id="WP_184868178.1">
    <property type="nucleotide sequence ID" value="NZ_BAAAWY010000016.1"/>
</dbReference>